<dbReference type="Pfam" id="PF03471">
    <property type="entry name" value="CorC_HlyC"/>
    <property type="match status" value="1"/>
</dbReference>
<dbReference type="InterPro" id="IPR046342">
    <property type="entry name" value="CBS_dom_sf"/>
</dbReference>
<dbReference type="FunFam" id="3.10.580.10:FF:000002">
    <property type="entry name" value="Magnesium/cobalt efflux protein CorC"/>
    <property type="match status" value="1"/>
</dbReference>
<comment type="function">
    <text evidence="7">Plays a role in the transport of magnesium and cobalt ions.</text>
</comment>
<dbReference type="InterPro" id="IPR044751">
    <property type="entry name" value="Ion_transp-like_CBS"/>
</dbReference>
<dbReference type="PANTHER" id="PTHR22777">
    <property type="entry name" value="HEMOLYSIN-RELATED"/>
    <property type="match status" value="1"/>
</dbReference>
<accession>A0A4Y4CZZ5</accession>
<dbReference type="InterPro" id="IPR036318">
    <property type="entry name" value="FAD-bd_PCMH-like_sf"/>
</dbReference>
<organism evidence="11 12">
    <name type="scientific">Zoogloea ramigera</name>
    <dbReference type="NCBI Taxonomy" id="350"/>
    <lineage>
        <taxon>Bacteria</taxon>
        <taxon>Pseudomonadati</taxon>
        <taxon>Pseudomonadota</taxon>
        <taxon>Betaproteobacteria</taxon>
        <taxon>Rhodocyclales</taxon>
        <taxon>Zoogloeaceae</taxon>
        <taxon>Zoogloea</taxon>
    </lineage>
</organism>
<dbReference type="CDD" id="cd04590">
    <property type="entry name" value="CBS_pair_CorC_HlyC_assoc"/>
    <property type="match status" value="1"/>
</dbReference>
<dbReference type="SUPFAM" id="SSF54631">
    <property type="entry name" value="CBS-domain pair"/>
    <property type="match status" value="1"/>
</dbReference>
<evidence type="ECO:0000256" key="1">
    <source>
        <dbReference type="ARBA" id="ARBA00006337"/>
    </source>
</evidence>
<dbReference type="GO" id="GO:0005886">
    <property type="term" value="C:plasma membrane"/>
    <property type="evidence" value="ECO:0007669"/>
    <property type="project" value="TreeGrafter"/>
</dbReference>
<dbReference type="InterPro" id="IPR005170">
    <property type="entry name" value="Transptr-assoc_dom"/>
</dbReference>
<evidence type="ECO:0000256" key="9">
    <source>
        <dbReference type="PROSITE-ProRule" id="PRU00703"/>
    </source>
</evidence>
<dbReference type="AlphaFoldDB" id="A0A4Y4CZZ5"/>
<sequence>MAHFSSTPFMEPSSSKPSLLERLSALLSREPEDREELLSLLHSAHDRNLFDADALAIIEGALQVSDMQVRDVMIPRAQIDVVSIEDSVEEITRFVITAAHSRFPVIGESKDDVIGILLAKDLLRVFAGEAFNLREMLRPAVFVPESKRLNVLLRDFRVSRNHMAIVVDEYGGVAGLVTIEDVLEQIVGDIEDEYDFDEAADNIILDQAGRYRVKAGTEIEDFNAAFATDFSDSEYDTVGGLLIRRLGRLPKRNEIVELAGLRFQVLRADSRRVYSLLVERLPEAEPVGG</sequence>
<dbReference type="PANTHER" id="PTHR22777:SF27">
    <property type="entry name" value="MAGNESIUM AND COBALT EFFLUX PROTEIN CORC"/>
    <property type="match status" value="1"/>
</dbReference>
<proteinExistence type="inferred from homology"/>
<comment type="caution">
    <text evidence="11">The sequence shown here is derived from an EMBL/GenBank/DDBJ whole genome shotgun (WGS) entry which is preliminary data.</text>
</comment>
<evidence type="ECO:0000256" key="3">
    <source>
        <dbReference type="ARBA" id="ARBA00022737"/>
    </source>
</evidence>
<dbReference type="Gene3D" id="3.10.580.10">
    <property type="entry name" value="CBS-domain"/>
    <property type="match status" value="1"/>
</dbReference>
<evidence type="ECO:0000313" key="11">
    <source>
        <dbReference type="EMBL" id="GEC96883.1"/>
    </source>
</evidence>
<dbReference type="InterPro" id="IPR016169">
    <property type="entry name" value="FAD-bd_PCMH_sub2"/>
</dbReference>
<evidence type="ECO:0000256" key="2">
    <source>
        <dbReference type="ARBA" id="ARBA00022448"/>
    </source>
</evidence>
<keyword evidence="6" id="KW-0170">Cobalt</keyword>
<keyword evidence="5 9" id="KW-0129">CBS domain</keyword>
<keyword evidence="12" id="KW-1185">Reference proteome</keyword>
<keyword evidence="2" id="KW-0813">Transport</keyword>
<dbReference type="InterPro" id="IPR054115">
    <property type="entry name" value="CorC_N"/>
</dbReference>
<evidence type="ECO:0000256" key="8">
    <source>
        <dbReference type="ARBA" id="ARBA00040729"/>
    </source>
</evidence>
<dbReference type="SMART" id="SM00116">
    <property type="entry name" value="CBS"/>
    <property type="match status" value="2"/>
</dbReference>
<evidence type="ECO:0000259" key="10">
    <source>
        <dbReference type="PROSITE" id="PS51371"/>
    </source>
</evidence>
<comment type="similarity">
    <text evidence="1">Belongs to the UPF0053 family.</text>
</comment>
<dbReference type="SUPFAM" id="SSF56176">
    <property type="entry name" value="FAD-binding/transporter-associated domain-like"/>
    <property type="match status" value="1"/>
</dbReference>
<dbReference type="SMART" id="SM01091">
    <property type="entry name" value="CorC_HlyC"/>
    <property type="match status" value="1"/>
</dbReference>
<evidence type="ECO:0000313" key="12">
    <source>
        <dbReference type="Proteomes" id="UP000318422"/>
    </source>
</evidence>
<keyword evidence="3" id="KW-0677">Repeat</keyword>
<feature type="domain" description="CBS" evidence="10">
    <location>
        <begin position="136"/>
        <end position="193"/>
    </location>
</feature>
<gene>
    <name evidence="11" type="primary">corC</name>
    <name evidence="11" type="ORF">ZRA01_29560</name>
</gene>
<dbReference type="Pfam" id="PF21917">
    <property type="entry name" value="NMB0537_N"/>
    <property type="match status" value="1"/>
</dbReference>
<feature type="domain" description="CBS" evidence="10">
    <location>
        <begin position="73"/>
        <end position="135"/>
    </location>
</feature>
<evidence type="ECO:0000256" key="4">
    <source>
        <dbReference type="ARBA" id="ARBA00022842"/>
    </source>
</evidence>
<dbReference type="Pfam" id="PF00571">
    <property type="entry name" value="CBS"/>
    <property type="match status" value="2"/>
</dbReference>
<evidence type="ECO:0000256" key="6">
    <source>
        <dbReference type="ARBA" id="ARBA00023285"/>
    </source>
</evidence>
<evidence type="ECO:0000256" key="7">
    <source>
        <dbReference type="ARBA" id="ARBA00037273"/>
    </source>
</evidence>
<dbReference type="GO" id="GO:0050660">
    <property type="term" value="F:flavin adenine dinucleotide binding"/>
    <property type="evidence" value="ECO:0007669"/>
    <property type="project" value="InterPro"/>
</dbReference>
<dbReference type="PROSITE" id="PS51371">
    <property type="entry name" value="CBS"/>
    <property type="match status" value="2"/>
</dbReference>
<dbReference type="EMBL" id="BJNV01000056">
    <property type="protein sequence ID" value="GEC96883.1"/>
    <property type="molecule type" value="Genomic_DNA"/>
</dbReference>
<protein>
    <recommendedName>
        <fullName evidence="8">Magnesium and cobalt efflux protein CorC</fullName>
    </recommendedName>
</protein>
<dbReference type="InterPro" id="IPR000644">
    <property type="entry name" value="CBS_dom"/>
</dbReference>
<keyword evidence="4" id="KW-0460">Magnesium</keyword>
<reference evidence="11 12" key="1">
    <citation type="submission" date="2019-06" db="EMBL/GenBank/DDBJ databases">
        <title>Whole genome shotgun sequence of Zoogloea ramigera NBRC 15342.</title>
        <authorList>
            <person name="Hosoyama A."/>
            <person name="Uohara A."/>
            <person name="Ohji S."/>
            <person name="Ichikawa N."/>
        </authorList>
    </citation>
    <scope>NUCLEOTIDE SEQUENCE [LARGE SCALE GENOMIC DNA]</scope>
    <source>
        <strain evidence="11 12">NBRC 15342</strain>
    </source>
</reference>
<dbReference type="Proteomes" id="UP000318422">
    <property type="component" value="Unassembled WGS sequence"/>
</dbReference>
<name>A0A4Y4CZZ5_ZOORA</name>
<evidence type="ECO:0000256" key="5">
    <source>
        <dbReference type="ARBA" id="ARBA00023122"/>
    </source>
</evidence>
<dbReference type="Gene3D" id="3.30.465.10">
    <property type="match status" value="1"/>
</dbReference>